<protein>
    <submittedName>
        <fullName evidence="2">Uncharacterized protein</fullName>
    </submittedName>
</protein>
<reference evidence="2" key="1">
    <citation type="journal article" date="2015" name="Nature">
        <title>Complex archaea that bridge the gap between prokaryotes and eukaryotes.</title>
        <authorList>
            <person name="Spang A."/>
            <person name="Saw J.H."/>
            <person name="Jorgensen S.L."/>
            <person name="Zaremba-Niedzwiedzka K."/>
            <person name="Martijn J."/>
            <person name="Lind A.E."/>
            <person name="van Eijk R."/>
            <person name="Schleper C."/>
            <person name="Guy L."/>
            <person name="Ettema T.J."/>
        </authorList>
    </citation>
    <scope>NUCLEOTIDE SEQUENCE</scope>
</reference>
<dbReference type="EMBL" id="LAZR01040478">
    <property type="protein sequence ID" value="KKL14391.1"/>
    <property type="molecule type" value="Genomic_DNA"/>
</dbReference>
<feature type="compositionally biased region" description="Basic and acidic residues" evidence="1">
    <location>
        <begin position="155"/>
        <end position="173"/>
    </location>
</feature>
<dbReference type="AlphaFoldDB" id="A0A0F9D9C0"/>
<gene>
    <name evidence="2" type="ORF">LCGC14_2516160</name>
</gene>
<sequence length="185" mass="20804">DTLHDSMMRMLAEHGELSDTDRRRALEAVLNLSDDLRFAWVVAVFSDTFIFEHNGALWRQGFVISDDGTISLGDDLVKVRPETQFVDVKTNQETAMDKEQKVNGLIANKATKFTDENKTWLMSLEEEQLDMLDPVEAAPAEEEEANAPASSAPAEKPEGESESKELKRAREEGRAHCRCFYHTSG</sequence>
<name>A0A0F9D9C0_9ZZZZ</name>
<accession>A0A0F9D9C0</accession>
<feature type="region of interest" description="Disordered" evidence="1">
    <location>
        <begin position="138"/>
        <end position="173"/>
    </location>
</feature>
<comment type="caution">
    <text evidence="2">The sequence shown here is derived from an EMBL/GenBank/DDBJ whole genome shotgun (WGS) entry which is preliminary data.</text>
</comment>
<organism evidence="2">
    <name type="scientific">marine sediment metagenome</name>
    <dbReference type="NCBI Taxonomy" id="412755"/>
    <lineage>
        <taxon>unclassified sequences</taxon>
        <taxon>metagenomes</taxon>
        <taxon>ecological metagenomes</taxon>
    </lineage>
</organism>
<evidence type="ECO:0000256" key="1">
    <source>
        <dbReference type="SAM" id="MobiDB-lite"/>
    </source>
</evidence>
<feature type="non-terminal residue" evidence="2">
    <location>
        <position position="1"/>
    </location>
</feature>
<proteinExistence type="predicted"/>
<evidence type="ECO:0000313" key="2">
    <source>
        <dbReference type="EMBL" id="KKL14391.1"/>
    </source>
</evidence>